<comment type="caution">
    <text evidence="2">The sequence shown here is derived from an EMBL/GenBank/DDBJ whole genome shotgun (WGS) entry which is preliminary data.</text>
</comment>
<gene>
    <name evidence="2" type="ORF">TQ39_13085</name>
</gene>
<protein>
    <recommendedName>
        <fullName evidence="1">DUF7768 domain-containing protein</fullName>
    </recommendedName>
</protein>
<dbReference type="GeneID" id="42857506"/>
<dbReference type="InterPro" id="IPR056670">
    <property type="entry name" value="DUF7768"/>
</dbReference>
<reference evidence="2" key="1">
    <citation type="submission" date="2015-02" db="EMBL/GenBank/DDBJ databases">
        <title>A novel member of the family Ruminococcaceae isolated from human feces.</title>
        <authorList>
            <person name="Shkoporov A.N."/>
            <person name="Chaplin A.V."/>
            <person name="Motuzova O.V."/>
            <person name="Kafarskaia L.I."/>
            <person name="Khokhlova E.V."/>
            <person name="Efimov B.A."/>
        </authorList>
    </citation>
    <scope>NUCLEOTIDE SEQUENCE [LARGE SCALE GENOMIC DNA]</scope>
    <source>
        <strain evidence="2">585-1</strain>
    </source>
</reference>
<keyword evidence="3" id="KW-1185">Reference proteome</keyword>
<dbReference type="Proteomes" id="UP000032483">
    <property type="component" value="Unassembled WGS sequence"/>
</dbReference>
<sequence>MKRPWAYVCATNDTNSKTLRGYCRTIFQCGYVPVCPRLQDGQFIVLENPDERHAFNEILRDKLLRCTVLVVCGKHSDATTNAEVGLAKKYSKVLTTLDGVLQAAEKGEILTD</sequence>
<name>A0A0D8IYA9_9FIRM</name>
<evidence type="ECO:0000313" key="3">
    <source>
        <dbReference type="Proteomes" id="UP000032483"/>
    </source>
</evidence>
<evidence type="ECO:0000259" key="1">
    <source>
        <dbReference type="Pfam" id="PF24963"/>
    </source>
</evidence>
<dbReference type="RefSeq" id="WP_050005828.1">
    <property type="nucleotide sequence ID" value="NZ_JXXK01000020.1"/>
</dbReference>
<proteinExistence type="predicted"/>
<accession>A0A0D8IYA9</accession>
<feature type="domain" description="DUF7768" evidence="1">
    <location>
        <begin position="13"/>
        <end position="91"/>
    </location>
</feature>
<organism evidence="2 3">
    <name type="scientific">Ruthenibacterium lactatiformans</name>
    <dbReference type="NCBI Taxonomy" id="1550024"/>
    <lineage>
        <taxon>Bacteria</taxon>
        <taxon>Bacillati</taxon>
        <taxon>Bacillota</taxon>
        <taxon>Clostridia</taxon>
        <taxon>Eubacteriales</taxon>
        <taxon>Oscillospiraceae</taxon>
        <taxon>Ruthenibacterium</taxon>
    </lineage>
</organism>
<dbReference type="EMBL" id="JXXK01000020">
    <property type="protein sequence ID" value="KJF39256.1"/>
    <property type="molecule type" value="Genomic_DNA"/>
</dbReference>
<evidence type="ECO:0000313" key="2">
    <source>
        <dbReference type="EMBL" id="KJF39256.1"/>
    </source>
</evidence>
<dbReference type="Pfam" id="PF24963">
    <property type="entry name" value="DUF7768"/>
    <property type="match status" value="1"/>
</dbReference>
<dbReference type="AlphaFoldDB" id="A0A0D8IYA9"/>